<evidence type="ECO:0000256" key="1">
    <source>
        <dbReference type="ARBA" id="ARBA00017693"/>
    </source>
</evidence>
<name>A0A1M7ZIK9_9HYPH</name>
<dbReference type="Gene3D" id="2.60.40.1470">
    <property type="entry name" value="ApaG domain"/>
    <property type="match status" value="1"/>
</dbReference>
<dbReference type="Proteomes" id="UP000186406">
    <property type="component" value="Unassembled WGS sequence"/>
</dbReference>
<dbReference type="PROSITE" id="PS51087">
    <property type="entry name" value="APAG"/>
    <property type="match status" value="1"/>
</dbReference>
<dbReference type="NCBIfam" id="NF003967">
    <property type="entry name" value="PRK05461.1"/>
    <property type="match status" value="1"/>
</dbReference>
<organism evidence="4 5">
    <name type="scientific">Pseudoxanthobacter soli DSM 19599</name>
    <dbReference type="NCBI Taxonomy" id="1123029"/>
    <lineage>
        <taxon>Bacteria</taxon>
        <taxon>Pseudomonadati</taxon>
        <taxon>Pseudomonadota</taxon>
        <taxon>Alphaproteobacteria</taxon>
        <taxon>Hyphomicrobiales</taxon>
        <taxon>Segnochrobactraceae</taxon>
        <taxon>Pseudoxanthobacter</taxon>
    </lineage>
</organism>
<evidence type="ECO:0000313" key="5">
    <source>
        <dbReference type="Proteomes" id="UP000186406"/>
    </source>
</evidence>
<keyword evidence="5" id="KW-1185">Reference proteome</keyword>
<sequence>MYRTITRNIQVTVEPRYVPEHSTPEDGRWYWSYAVEIVNLGEETVQLRSRHWIITDGLGRVQEVRGPGVVGEEPVIGPGDSYSYVSGCPLTTPSGIMVGSYRMQGSGGDAFDAAIPAFSLDLPEPRRTLN</sequence>
<dbReference type="OrthoDB" id="9795226at2"/>
<dbReference type="InterPro" id="IPR007474">
    <property type="entry name" value="ApaG_domain"/>
</dbReference>
<dbReference type="Pfam" id="PF04379">
    <property type="entry name" value="DUF525"/>
    <property type="match status" value="1"/>
</dbReference>
<dbReference type="AlphaFoldDB" id="A0A1M7ZIK9"/>
<reference evidence="4 5" key="1">
    <citation type="submission" date="2016-12" db="EMBL/GenBank/DDBJ databases">
        <authorList>
            <person name="Song W.-J."/>
            <person name="Kurnit D.M."/>
        </authorList>
    </citation>
    <scope>NUCLEOTIDE SEQUENCE [LARGE SCALE GENOMIC DNA]</scope>
    <source>
        <strain evidence="4 5">DSM 19599</strain>
    </source>
</reference>
<evidence type="ECO:0000256" key="2">
    <source>
        <dbReference type="HAMAP-Rule" id="MF_00791"/>
    </source>
</evidence>
<dbReference type="RefSeq" id="WP_073627804.1">
    <property type="nucleotide sequence ID" value="NZ_FRXO01000003.1"/>
</dbReference>
<proteinExistence type="inferred from homology"/>
<evidence type="ECO:0000313" key="4">
    <source>
        <dbReference type="EMBL" id="SHO64708.1"/>
    </source>
</evidence>
<dbReference type="GO" id="GO:0070987">
    <property type="term" value="P:error-free translesion synthesis"/>
    <property type="evidence" value="ECO:0007669"/>
    <property type="project" value="TreeGrafter"/>
</dbReference>
<evidence type="ECO:0000259" key="3">
    <source>
        <dbReference type="PROSITE" id="PS51087"/>
    </source>
</evidence>
<gene>
    <name evidence="2" type="primary">apaG</name>
    <name evidence="4" type="ORF">SAMN02745172_01834</name>
</gene>
<dbReference type="STRING" id="1123029.SAMN02745172_01834"/>
<protein>
    <recommendedName>
        <fullName evidence="1 2">Protein ApaG</fullName>
    </recommendedName>
</protein>
<accession>A0A1M7ZIK9</accession>
<dbReference type="PANTHER" id="PTHR14289">
    <property type="entry name" value="F-BOX ONLY PROTEIN 3"/>
    <property type="match status" value="1"/>
</dbReference>
<dbReference type="EMBL" id="FRXO01000003">
    <property type="protein sequence ID" value="SHO64708.1"/>
    <property type="molecule type" value="Genomic_DNA"/>
</dbReference>
<dbReference type="PANTHER" id="PTHR14289:SF16">
    <property type="entry name" value="POLYMERASE DELTA-INTERACTING PROTEIN 2"/>
    <property type="match status" value="1"/>
</dbReference>
<dbReference type="SUPFAM" id="SSF110069">
    <property type="entry name" value="ApaG-like"/>
    <property type="match status" value="1"/>
</dbReference>
<feature type="domain" description="ApaG" evidence="3">
    <location>
        <begin position="3"/>
        <end position="127"/>
    </location>
</feature>
<dbReference type="HAMAP" id="MF_00791">
    <property type="entry name" value="ApaG"/>
    <property type="match status" value="1"/>
</dbReference>
<dbReference type="InterPro" id="IPR023065">
    <property type="entry name" value="Uncharacterised_ApaG"/>
</dbReference>
<dbReference type="InterPro" id="IPR036767">
    <property type="entry name" value="ApaG_sf"/>
</dbReference>